<reference evidence="10 11" key="1">
    <citation type="submission" date="2020-04" db="EMBL/GenBank/DDBJ databases">
        <title>Perkinsus olseni comparative genomics.</title>
        <authorList>
            <person name="Bogema D.R."/>
        </authorList>
    </citation>
    <scope>NUCLEOTIDE SEQUENCE [LARGE SCALE GENOMIC DNA]</scope>
    <source>
        <strain evidence="10">00978-12</strain>
    </source>
</reference>
<feature type="transmembrane region" description="Helical" evidence="7">
    <location>
        <begin position="1847"/>
        <end position="1868"/>
    </location>
</feature>
<evidence type="ECO:0000256" key="4">
    <source>
        <dbReference type="ARBA" id="ARBA00022958"/>
    </source>
</evidence>
<feature type="compositionally biased region" description="Basic and acidic residues" evidence="6">
    <location>
        <begin position="834"/>
        <end position="844"/>
    </location>
</feature>
<comment type="caution">
    <text evidence="10">The sequence shown here is derived from an EMBL/GenBank/DDBJ whole genome shotgun (WGS) entry which is preliminary data.</text>
</comment>
<feature type="transmembrane region" description="Helical" evidence="7">
    <location>
        <begin position="1663"/>
        <end position="1682"/>
    </location>
</feature>
<organism evidence="10 11">
    <name type="scientific">Perkinsus olseni</name>
    <name type="common">Perkinsus atlanticus</name>
    <dbReference type="NCBI Taxonomy" id="32597"/>
    <lineage>
        <taxon>Eukaryota</taxon>
        <taxon>Sar</taxon>
        <taxon>Alveolata</taxon>
        <taxon>Perkinsozoa</taxon>
        <taxon>Perkinsea</taxon>
        <taxon>Perkinsida</taxon>
        <taxon>Perkinsidae</taxon>
        <taxon>Perkinsus</taxon>
    </lineage>
</organism>
<dbReference type="PANTHER" id="PTHR18919:SF156">
    <property type="entry name" value="ACETYL-COA ACETYLTRANSFERASE, MITOCHONDRIAL"/>
    <property type="match status" value="1"/>
</dbReference>
<evidence type="ECO:0000259" key="9">
    <source>
        <dbReference type="Pfam" id="PF02803"/>
    </source>
</evidence>
<dbReference type="InterPro" id="IPR020613">
    <property type="entry name" value="Thiolase_CS"/>
</dbReference>
<keyword evidence="7" id="KW-0472">Membrane</keyword>
<feature type="transmembrane region" description="Helical" evidence="7">
    <location>
        <begin position="634"/>
        <end position="663"/>
    </location>
</feature>
<keyword evidence="2" id="KW-0808">Transferase</keyword>
<evidence type="ECO:0000256" key="2">
    <source>
        <dbReference type="ARBA" id="ARBA00022679"/>
    </source>
</evidence>
<feature type="compositionally biased region" description="Acidic residues" evidence="6">
    <location>
        <begin position="894"/>
        <end position="908"/>
    </location>
</feature>
<evidence type="ECO:0000256" key="5">
    <source>
        <dbReference type="ARBA" id="ARBA00023315"/>
    </source>
</evidence>
<dbReference type="PROSITE" id="PS00098">
    <property type="entry name" value="THIOLASE_1"/>
    <property type="match status" value="1"/>
</dbReference>
<evidence type="ECO:0000256" key="3">
    <source>
        <dbReference type="ARBA" id="ARBA00022723"/>
    </source>
</evidence>
<feature type="region of interest" description="Disordered" evidence="6">
    <location>
        <begin position="764"/>
        <end position="789"/>
    </location>
</feature>
<feature type="transmembrane region" description="Helical" evidence="7">
    <location>
        <begin position="1331"/>
        <end position="1352"/>
    </location>
</feature>
<dbReference type="GO" id="GO:0006635">
    <property type="term" value="P:fatty acid beta-oxidation"/>
    <property type="evidence" value="ECO:0007669"/>
    <property type="project" value="TreeGrafter"/>
</dbReference>
<feature type="transmembrane region" description="Helical" evidence="7">
    <location>
        <begin position="1590"/>
        <end position="1610"/>
    </location>
</feature>
<proteinExistence type="inferred from homology"/>
<feature type="region of interest" description="Disordered" evidence="6">
    <location>
        <begin position="828"/>
        <end position="875"/>
    </location>
</feature>
<feature type="domain" description="Thiolase C-terminal" evidence="9">
    <location>
        <begin position="290"/>
        <end position="417"/>
    </location>
</feature>
<evidence type="ECO:0000256" key="1">
    <source>
        <dbReference type="ARBA" id="ARBA00010982"/>
    </source>
</evidence>
<evidence type="ECO:0000256" key="6">
    <source>
        <dbReference type="SAM" id="MobiDB-lite"/>
    </source>
</evidence>
<gene>
    <name evidence="10" type="ORF">FOZ60_000408</name>
</gene>
<feature type="domain" description="Thiolase N-terminal" evidence="8">
    <location>
        <begin position="25"/>
        <end position="281"/>
    </location>
</feature>
<dbReference type="InterPro" id="IPR020615">
    <property type="entry name" value="Thiolase_acyl_enz_int_AS"/>
</dbReference>
<keyword evidence="5" id="KW-0012">Acyltransferase</keyword>
<feature type="transmembrane region" description="Helical" evidence="7">
    <location>
        <begin position="1694"/>
        <end position="1716"/>
    </location>
</feature>
<feature type="transmembrane region" description="Helical" evidence="7">
    <location>
        <begin position="2134"/>
        <end position="2155"/>
    </location>
</feature>
<keyword evidence="3" id="KW-0479">Metal-binding</keyword>
<dbReference type="GO" id="GO:0005739">
    <property type="term" value="C:mitochondrion"/>
    <property type="evidence" value="ECO:0007669"/>
    <property type="project" value="TreeGrafter"/>
</dbReference>
<dbReference type="InterPro" id="IPR002155">
    <property type="entry name" value="Thiolase"/>
</dbReference>
<dbReference type="GO" id="GO:0046872">
    <property type="term" value="F:metal ion binding"/>
    <property type="evidence" value="ECO:0007669"/>
    <property type="project" value="UniProtKB-KW"/>
</dbReference>
<feature type="transmembrane region" description="Helical" evidence="7">
    <location>
        <begin position="1616"/>
        <end position="1636"/>
    </location>
</feature>
<dbReference type="Pfam" id="PF02803">
    <property type="entry name" value="Thiolase_C"/>
    <property type="match status" value="1"/>
</dbReference>
<evidence type="ECO:0000313" key="11">
    <source>
        <dbReference type="Proteomes" id="UP000541610"/>
    </source>
</evidence>
<feature type="transmembrane region" description="Helical" evidence="7">
    <location>
        <begin position="2038"/>
        <end position="2060"/>
    </location>
</feature>
<dbReference type="Gene3D" id="3.40.47.10">
    <property type="match status" value="1"/>
</dbReference>
<dbReference type="GO" id="GO:0015031">
    <property type="term" value="P:protein transport"/>
    <property type="evidence" value="ECO:0007669"/>
    <property type="project" value="InterPro"/>
</dbReference>
<feature type="transmembrane region" description="Helical" evidence="7">
    <location>
        <begin position="1557"/>
        <end position="1578"/>
    </location>
</feature>
<feature type="transmembrane region" description="Helical" evidence="7">
    <location>
        <begin position="1924"/>
        <end position="1949"/>
    </location>
</feature>
<feature type="region of interest" description="Disordered" evidence="6">
    <location>
        <begin position="887"/>
        <end position="908"/>
    </location>
</feature>
<dbReference type="InterPro" id="IPR020617">
    <property type="entry name" value="Thiolase_C"/>
</dbReference>
<dbReference type="Pfam" id="PF00108">
    <property type="entry name" value="Thiolase_N"/>
    <property type="match status" value="1"/>
</dbReference>
<feature type="compositionally biased region" description="Polar residues" evidence="6">
    <location>
        <begin position="774"/>
        <end position="785"/>
    </location>
</feature>
<feature type="transmembrane region" description="Helical" evidence="7">
    <location>
        <begin position="1955"/>
        <end position="1975"/>
    </location>
</feature>
<dbReference type="Proteomes" id="UP000541610">
    <property type="component" value="Unassembled WGS sequence"/>
</dbReference>
<feature type="transmembrane region" description="Helical" evidence="7">
    <location>
        <begin position="2105"/>
        <end position="2128"/>
    </location>
</feature>
<comment type="similarity">
    <text evidence="1">Belongs to the thiolase-like superfamily. Thiolase family.</text>
</comment>
<dbReference type="GO" id="GO:0003985">
    <property type="term" value="F:acetyl-CoA C-acetyltransferase activity"/>
    <property type="evidence" value="ECO:0007669"/>
    <property type="project" value="TreeGrafter"/>
</dbReference>
<dbReference type="OrthoDB" id="200187at2759"/>
<dbReference type="PROSITE" id="PS00737">
    <property type="entry name" value="THIOLASE_2"/>
    <property type="match status" value="1"/>
</dbReference>
<evidence type="ECO:0000259" key="8">
    <source>
        <dbReference type="Pfam" id="PF00108"/>
    </source>
</evidence>
<feature type="transmembrane region" description="Helical" evidence="7">
    <location>
        <begin position="1385"/>
        <end position="1413"/>
    </location>
</feature>
<dbReference type="Pfam" id="PF03839">
    <property type="entry name" value="Sec62"/>
    <property type="match status" value="1"/>
</dbReference>
<dbReference type="GO" id="GO:0005789">
    <property type="term" value="C:endoplasmic reticulum membrane"/>
    <property type="evidence" value="ECO:0007669"/>
    <property type="project" value="InterPro"/>
</dbReference>
<keyword evidence="7" id="KW-1133">Transmembrane helix</keyword>
<feature type="transmembrane region" description="Helical" evidence="7">
    <location>
        <begin position="1489"/>
        <end position="1508"/>
    </location>
</feature>
<feature type="transmembrane region" description="Helical" evidence="7">
    <location>
        <begin position="608"/>
        <end position="627"/>
    </location>
</feature>
<dbReference type="InterPro" id="IPR020616">
    <property type="entry name" value="Thiolase_N"/>
</dbReference>
<evidence type="ECO:0000313" key="10">
    <source>
        <dbReference type="EMBL" id="KAF4690250.1"/>
    </source>
</evidence>
<dbReference type="CDD" id="cd00751">
    <property type="entry name" value="thiolase"/>
    <property type="match status" value="1"/>
</dbReference>
<dbReference type="InterPro" id="IPR004728">
    <property type="entry name" value="Sec62"/>
</dbReference>
<sequence>MSHRVARVSSHVSPAAAATTSNDPVVVGYARTPLGTFGGTLSSLKAQELGAHAIRAALKNAGLRPETVEEVLLGQVLTAGCGQAPHRQAALLAGIPNTTPCTGINKVCASGMKALMVAAAMIRSGERKVVVVGGMESMSNAPYASLKARWGLRHGHGEMTDLMVHDGLTDAYDAIHMGECAERTAEKFSLSREALDDYAARSIRLARGGPGGIFKREIAPIEVKGRRGRVTVVDRDEQTGKVSIDGLSKLRPAFRPSGGVVTAGNSSPLSDGASAIVLMSRQEASSRGVPILASVASMADAATTPQDFTIAPATAAKLVINKLPPSARSEIGVWEFNEAFAAVVLANNKLLGGVVDGNDVNVNGGAIALGHPLGCSGARIVCTLLSTMLHHPQYVGAKYGGAAICNGGGGASAVILRRDSESRSCQSSSFLSTFTLIQMSQAAGKREWDPTMEPLSNRLVPGSNLGAGITRIGVKLLMSKKGINNRTATEVGKKVVTIIRGKELTEFLLNNGTLLKKRCPEALKKCLDGKAPETEADNAKLVIPLITNGFMFRCVDATIQATDKPSGSTERRRRKWPDRVGRVAPQHQGYDPKGLYIVEWEGSKTMQYVLLAVVITAVLLMCLFPVWPMWAKLAVWYLTVAFSTFMTVLLVIRMICYVALWAFGADFWIFPNLLDEDLGVIESFQPLYSFAYRSDDWLMIVCRVLSVGVIAIAIHQLSQTHSLSDIGEFAKVQFLDIVEWGENKLQNGPEMKQRFPSLEQVKQETEIDGDNDTARVNTDYTTQDTGDYEDDIDETFEEDVQKGGAFEVVLEFVFRLMSLFQSRILSRSLHHRRQDSGDSSREDGWSSPSVEGSGTQGTGTVTTILPPPGPRPKPAVKEVAALGGLFGGYSSSSESEDDSVEEMQDEQDECSVEGLTRTRLESGAKLVQSKVAPIELRGMIAELVRPTIEATGGGMREKALAAAPWPVRQQVARLQSLCGDDKSSAQWRQLECRLEDCLEKSKLTMTRLAETTADGLAVYLHSLPKIPDLEGRSTEPSVVSSESALDELMSQVSEPPESSPEEVLGDGPTGAVVFSRPPEIDEAVLKQVTESRVAEVVDPEEVERQLEALAATHEKEVARRKREDDFPIDGFKLASGELEERTSKWACKPHEGTDEMDRRRWIFSRTPRVHLKDPNRAADRSTHGLYFIERMLLSGRRRVEGRLTTLWSSCSPCGCRGYHKFVRPEAPNQDNLKKIITRELQPIAFEMQNDKNAGNYLYDKHYWGYICSPKFEGKTYKEMKGDARGAAREVRYDRGPLSLQIGTTKSLGEIEANSTAAFFVGSVMTEHVVDWPVSVVLSLLLESILLTIPFLSVPPEAYQLQATVAVIGLLELVIAPVWRNAPAALGLAFAVLVRYDASLAPVCSMMVLIGYAGSVLMRSEWETTAFLALLPLLFVAPVLAVFLLVLLCGLSEDLLGSRLSRLEAGLLAQLAACASLAFTSRSASSVPAAWAEMLASTLLLFGVLLALAKFRVTPRWLRSPLGSLVVCAVFLIGRSTLSEAPERSIDSLMGYIGTVPHLRILAWWALAILVSIGATQLAESAHIFGHGPRATVIVRKLFHLLAVVIFQPFIFKDPQFLGFSQLIAFGLFVVLEALRVHYADWKAVRRLSEYLSQYLDGKDPADGGLILTHISLLLGMAIPVWFELGFAAEFSVLRASAGVLSVGVGDAMAACVGVTVKGPKMPGAERRTIAGCLGFVLSAMLYGFRCERRQLGCDFAKEWVQDDMDSPETTGLLSRDSTGMGESVVEDEHLWRSTYRTYFRNTATVVSSGALRMMADSVVLSVLGEDPRSMDFGFATRCQRNSFSMCLAAGMTEFLVCLLLAGVFVWHFQEKLGDPGSRVAADDGVVGPSTDGGQLRWQVVVLARMGSWLQRLPLGQLSCNMRQYLLLLFMYCMGTSVGTAWWLIIYVMLLKPYPASLFLSIFWALVVSICATVFYKRFGPEPIMPHGNHTSTSLRRSALSFMVYASVVCTVNANHSAIKSVVQSLHSFNFPAEVDSEGLALLAFMAWFVTMFAAFFGCWITRTTRIGFGVSGRFSRMAVGEDMIESPWGALAEQSALTVMAFDSLSLLSAFQWGGVYMGSFVLLVGSWALRFTLIYVVGCVIFATTVVGGVSWFCRTFIPSDAEKTMYTASVLPLRSQEMPILRPDSVPPME</sequence>
<feature type="transmembrane region" description="Helical" evidence="7">
    <location>
        <begin position="1425"/>
        <end position="1450"/>
    </location>
</feature>
<dbReference type="PANTHER" id="PTHR18919">
    <property type="entry name" value="ACETYL-COA C-ACYLTRANSFERASE"/>
    <property type="match status" value="1"/>
</dbReference>
<dbReference type="EMBL" id="JABANP010000103">
    <property type="protein sequence ID" value="KAF4690250.1"/>
    <property type="molecule type" value="Genomic_DNA"/>
</dbReference>
<feature type="compositionally biased region" description="Polar residues" evidence="6">
    <location>
        <begin position="1034"/>
        <end position="1043"/>
    </location>
</feature>
<dbReference type="NCBIfam" id="TIGR01930">
    <property type="entry name" value="AcCoA-C-Actrans"/>
    <property type="match status" value="1"/>
</dbReference>
<feature type="region of interest" description="Disordered" evidence="6">
    <location>
        <begin position="1029"/>
        <end position="1066"/>
    </location>
</feature>
<protein>
    <submittedName>
        <fullName evidence="10">Uncharacterized protein</fullName>
    </submittedName>
</protein>
<dbReference type="InterPro" id="IPR016039">
    <property type="entry name" value="Thiolase-like"/>
</dbReference>
<keyword evidence="7" id="KW-0812">Transmembrane</keyword>
<feature type="transmembrane region" description="Helical" evidence="7">
    <location>
        <begin position="1358"/>
        <end position="1378"/>
    </location>
</feature>
<keyword evidence="4" id="KW-0630">Potassium</keyword>
<accession>A0A7J6P3D6</accession>
<name>A0A7J6P3D6_PEROL</name>
<dbReference type="SUPFAM" id="SSF53901">
    <property type="entry name" value="Thiolase-like"/>
    <property type="match status" value="2"/>
</dbReference>
<feature type="transmembrane region" description="Helical" evidence="7">
    <location>
        <begin position="1520"/>
        <end position="1537"/>
    </location>
</feature>
<evidence type="ECO:0000256" key="7">
    <source>
        <dbReference type="SAM" id="Phobius"/>
    </source>
</evidence>